<keyword evidence="7" id="KW-0255">Endonuclease</keyword>
<dbReference type="CDD" id="cd00840">
    <property type="entry name" value="MPP_Mre11_N"/>
    <property type="match status" value="1"/>
</dbReference>
<comment type="similarity">
    <text evidence="1 7">Belongs to the SbcD family.</text>
</comment>
<reference evidence="11" key="1">
    <citation type="submission" date="2019-05" db="EMBL/GenBank/DDBJ databases">
        <title>Complete genome sequencing of Absiella argi strain JCM 30884.</title>
        <authorList>
            <person name="Sakamoto M."/>
            <person name="Murakami T."/>
            <person name="Mori H."/>
        </authorList>
    </citation>
    <scope>NUCLEOTIDE SEQUENCE [LARGE SCALE GENOMIC DNA]</scope>
    <source>
        <strain evidence="11">JCM 30884</strain>
    </source>
</reference>
<keyword evidence="5 7" id="KW-0378">Hydrolase</keyword>
<evidence type="ECO:0000313" key="10">
    <source>
        <dbReference type="EMBL" id="BBK21367.1"/>
    </source>
</evidence>
<dbReference type="InterPro" id="IPR041796">
    <property type="entry name" value="Mre11_N"/>
</dbReference>
<evidence type="ECO:0000256" key="6">
    <source>
        <dbReference type="ARBA" id="ARBA00022839"/>
    </source>
</evidence>
<dbReference type="PANTHER" id="PTHR30337">
    <property type="entry name" value="COMPONENT OF ATP-DEPENDENT DSDNA EXONUCLEASE"/>
    <property type="match status" value="1"/>
</dbReference>
<dbReference type="EMBL" id="AP019695">
    <property type="protein sequence ID" value="BBK21367.1"/>
    <property type="molecule type" value="Genomic_DNA"/>
</dbReference>
<dbReference type="NCBIfam" id="TIGR00619">
    <property type="entry name" value="sbcd"/>
    <property type="match status" value="1"/>
</dbReference>
<evidence type="ECO:0000256" key="7">
    <source>
        <dbReference type="RuleBase" id="RU363069"/>
    </source>
</evidence>
<dbReference type="InterPro" id="IPR004593">
    <property type="entry name" value="SbcD"/>
</dbReference>
<comment type="subunit">
    <text evidence="2 7">Heterodimer of SbcC and SbcD.</text>
</comment>
<dbReference type="Gene3D" id="3.60.21.10">
    <property type="match status" value="1"/>
</dbReference>
<dbReference type="GO" id="GO:0008408">
    <property type="term" value="F:3'-5' exonuclease activity"/>
    <property type="evidence" value="ECO:0007669"/>
    <property type="project" value="InterPro"/>
</dbReference>
<evidence type="ECO:0000256" key="5">
    <source>
        <dbReference type="ARBA" id="ARBA00022801"/>
    </source>
</evidence>
<organism evidence="10 11">
    <name type="scientific">Amedibacterium intestinale</name>
    <dbReference type="NCBI Taxonomy" id="2583452"/>
    <lineage>
        <taxon>Bacteria</taxon>
        <taxon>Bacillati</taxon>
        <taxon>Bacillota</taxon>
        <taxon>Erysipelotrichia</taxon>
        <taxon>Erysipelotrichales</taxon>
        <taxon>Erysipelotrichaceae</taxon>
        <taxon>Amedibacterium</taxon>
    </lineage>
</organism>
<dbReference type="PANTHER" id="PTHR30337:SF0">
    <property type="entry name" value="NUCLEASE SBCCD SUBUNIT D"/>
    <property type="match status" value="1"/>
</dbReference>
<dbReference type="SUPFAM" id="SSF56300">
    <property type="entry name" value="Metallo-dependent phosphatases"/>
    <property type="match status" value="1"/>
</dbReference>
<evidence type="ECO:0000259" key="9">
    <source>
        <dbReference type="Pfam" id="PF12320"/>
    </source>
</evidence>
<dbReference type="Pfam" id="PF12320">
    <property type="entry name" value="SbcD_C"/>
    <property type="match status" value="1"/>
</dbReference>
<dbReference type="InterPro" id="IPR050535">
    <property type="entry name" value="DNA_Repair-Maintenance_Comp"/>
</dbReference>
<evidence type="ECO:0000313" key="11">
    <source>
        <dbReference type="Proteomes" id="UP000464754"/>
    </source>
</evidence>
<dbReference type="GO" id="GO:0006260">
    <property type="term" value="P:DNA replication"/>
    <property type="evidence" value="ECO:0007669"/>
    <property type="project" value="UniProtKB-KW"/>
</dbReference>
<dbReference type="Proteomes" id="UP000464754">
    <property type="component" value="Chromosome"/>
</dbReference>
<accession>A0A6N4TF81</accession>
<evidence type="ECO:0000256" key="3">
    <source>
        <dbReference type="ARBA" id="ARBA00013365"/>
    </source>
</evidence>
<evidence type="ECO:0000256" key="1">
    <source>
        <dbReference type="ARBA" id="ARBA00010555"/>
    </source>
</evidence>
<dbReference type="Pfam" id="PF00149">
    <property type="entry name" value="Metallophos"/>
    <property type="match status" value="1"/>
</dbReference>
<keyword evidence="11" id="KW-1185">Reference proteome</keyword>
<protein>
    <recommendedName>
        <fullName evidence="3 7">Nuclease SbcCD subunit D</fullName>
    </recommendedName>
</protein>
<dbReference type="GO" id="GO:0004519">
    <property type="term" value="F:endonuclease activity"/>
    <property type="evidence" value="ECO:0007669"/>
    <property type="project" value="UniProtKB-KW"/>
</dbReference>
<feature type="domain" description="Nuclease SbcCD subunit D C-terminal" evidence="9">
    <location>
        <begin position="255"/>
        <end position="347"/>
    </location>
</feature>
<evidence type="ECO:0000256" key="4">
    <source>
        <dbReference type="ARBA" id="ARBA00022722"/>
    </source>
</evidence>
<sequence length="374" mass="42710">MKILHTADWHLGIALHKQSLMEDQYDFIEQLKQIVMDENIDVIIIAGDIYDTTLASKEAIELYDKCMHMLCMELKKQVIVIAGNHDSPVRLSSCSALLAPMGLHVYGKLEEKVKPLILGNTWFYPIPYFHPQTVANLYGVEIQDEEEAFLCIQNDLEEKLNKKEVCHIAIAHTFMANASVSESDRFATIGGSGMVSSTVFDKFDYVALGHLHRHQKAGQNAYYSGSPLPYSFSEASYAKKVLIYDTDNGEIQEKCIQPLHSLKTYGGKLEDVITQLKQDNDTQSYVKIEIEDKQATIDMMEYFQELHEGILQLSGIHEETQSRIGVDLQTMEAMQDDSIVKQFFKDMFQEELDEEEMQLFYEAQKAVKEEEYAS</sequence>
<keyword evidence="4 7" id="KW-0540">Nuclease</keyword>
<keyword evidence="7" id="KW-0235">DNA replication</keyword>
<comment type="function">
    <text evidence="7">SbcCD cleaves DNA hairpin structures. These structures can inhibit DNA replication and are intermediates in certain DNA recombination reactions. The complex acts as a 3'-&gt;5' double strand exonuclease that can open hairpins. It also has a 5' single-strand endonuclease activity.</text>
</comment>
<name>A0A6N4TF81_9FIRM</name>
<gene>
    <name evidence="7 10" type="primary">sbcD</name>
    <name evidence="10" type="ORF">Aargi30884_02700</name>
</gene>
<dbReference type="RefSeq" id="WP_115714582.1">
    <property type="nucleotide sequence ID" value="NZ_AP019695.1"/>
</dbReference>
<evidence type="ECO:0000256" key="2">
    <source>
        <dbReference type="ARBA" id="ARBA00011322"/>
    </source>
</evidence>
<dbReference type="InterPro" id="IPR026843">
    <property type="entry name" value="SbcD_C"/>
</dbReference>
<dbReference type="InterPro" id="IPR029052">
    <property type="entry name" value="Metallo-depent_PP-like"/>
</dbReference>
<keyword evidence="7" id="KW-0233">DNA recombination</keyword>
<keyword evidence="6 7" id="KW-0269">Exonuclease</keyword>
<dbReference type="KEGG" id="aarg:Aargi30884_02700"/>
<feature type="domain" description="Calcineurin-like phosphoesterase" evidence="8">
    <location>
        <begin position="1"/>
        <end position="213"/>
    </location>
</feature>
<evidence type="ECO:0000259" key="8">
    <source>
        <dbReference type="Pfam" id="PF00149"/>
    </source>
</evidence>
<proteinExistence type="inferred from homology"/>
<dbReference type="AlphaFoldDB" id="A0A6N4TF81"/>
<dbReference type="GO" id="GO:0006310">
    <property type="term" value="P:DNA recombination"/>
    <property type="evidence" value="ECO:0007669"/>
    <property type="project" value="UniProtKB-KW"/>
</dbReference>
<dbReference type="InterPro" id="IPR004843">
    <property type="entry name" value="Calcineurin-like_PHP"/>
</dbReference>